<reference evidence="2" key="1">
    <citation type="submission" date="2023-10" db="EMBL/GenBank/DDBJ databases">
        <authorList>
            <person name="Chen Y."/>
            <person name="Shah S."/>
            <person name="Dougan E. K."/>
            <person name="Thang M."/>
            <person name="Chan C."/>
        </authorList>
    </citation>
    <scope>NUCLEOTIDE SEQUENCE [LARGE SCALE GENOMIC DNA]</scope>
</reference>
<evidence type="ECO:0000313" key="3">
    <source>
        <dbReference type="Proteomes" id="UP001189429"/>
    </source>
</evidence>
<gene>
    <name evidence="2" type="ORF">PCOR1329_LOCUS44710</name>
</gene>
<comment type="caution">
    <text evidence="2">The sequence shown here is derived from an EMBL/GenBank/DDBJ whole genome shotgun (WGS) entry which is preliminary data.</text>
</comment>
<feature type="compositionally biased region" description="Gly residues" evidence="1">
    <location>
        <begin position="23"/>
        <end position="36"/>
    </location>
</feature>
<evidence type="ECO:0000256" key="1">
    <source>
        <dbReference type="SAM" id="MobiDB-lite"/>
    </source>
</evidence>
<protein>
    <submittedName>
        <fullName evidence="2">Uncharacterized protein</fullName>
    </submittedName>
</protein>
<keyword evidence="3" id="KW-1185">Reference proteome</keyword>
<dbReference type="EMBL" id="CAUYUJ010015374">
    <property type="protein sequence ID" value="CAK0853120.1"/>
    <property type="molecule type" value="Genomic_DNA"/>
</dbReference>
<evidence type="ECO:0000313" key="2">
    <source>
        <dbReference type="EMBL" id="CAK0853120.1"/>
    </source>
</evidence>
<feature type="compositionally biased region" description="Basic and acidic residues" evidence="1">
    <location>
        <begin position="40"/>
        <end position="52"/>
    </location>
</feature>
<accession>A0ABN9U439</accession>
<feature type="non-terminal residue" evidence="2">
    <location>
        <position position="100"/>
    </location>
</feature>
<sequence length="100" mass="10324">MGRRGRARAVLWRSLAARPAPAGRGGRAAADGGGSRPQGRPREKPREGREARCGAQGRVLGGTRAAKHVGTESSEVQEGGGPPGARAPGLDRTIAWLPPQ</sequence>
<dbReference type="Proteomes" id="UP001189429">
    <property type="component" value="Unassembled WGS sequence"/>
</dbReference>
<feature type="region of interest" description="Disordered" evidence="1">
    <location>
        <begin position="14"/>
        <end position="100"/>
    </location>
</feature>
<proteinExistence type="predicted"/>
<name>A0ABN9U439_9DINO</name>
<organism evidence="2 3">
    <name type="scientific">Prorocentrum cordatum</name>
    <dbReference type="NCBI Taxonomy" id="2364126"/>
    <lineage>
        <taxon>Eukaryota</taxon>
        <taxon>Sar</taxon>
        <taxon>Alveolata</taxon>
        <taxon>Dinophyceae</taxon>
        <taxon>Prorocentrales</taxon>
        <taxon>Prorocentraceae</taxon>
        <taxon>Prorocentrum</taxon>
    </lineage>
</organism>